<evidence type="ECO:0000313" key="5">
    <source>
        <dbReference type="Proteomes" id="UP000282386"/>
    </source>
</evidence>
<dbReference type="Pfam" id="PF19843">
    <property type="entry name" value="DUF6318"/>
    <property type="match status" value="1"/>
</dbReference>
<dbReference type="AlphaFoldDB" id="A0A7Z9A6Z7"/>
<proteinExistence type="predicted"/>
<dbReference type="EMBL" id="LR134479">
    <property type="protein sequence ID" value="VEI24878.1"/>
    <property type="molecule type" value="Genomic_DNA"/>
</dbReference>
<feature type="compositionally biased region" description="Basic and acidic residues" evidence="1">
    <location>
        <begin position="50"/>
        <end position="62"/>
    </location>
</feature>
<dbReference type="PROSITE" id="PS51318">
    <property type="entry name" value="TAT"/>
    <property type="match status" value="1"/>
</dbReference>
<dbReference type="InterPro" id="IPR006311">
    <property type="entry name" value="TAT_signal"/>
</dbReference>
<sequence length="236" mass="24920">MTTSAYTRRTALMTVGIAAATALTGCASTLVPAATTQTIEEGAASPSSSERTDFSGEAKIENYDTSAGTYEPATREHRAKNVPKPILPEEANKNSVAGLHANIAYLAAAYTHGLTSGDAECVGKSALSSEDKASLTRAIGRVSGSTWVADPTLIISLKEATPRQDGDTYTWPALFTVRIGPFRVKNRSVEEVPESERSQDYSVDIVARYKDERWVLDALPTGSSSSSPGAGGTSRV</sequence>
<evidence type="ECO:0000256" key="2">
    <source>
        <dbReference type="SAM" id="SignalP"/>
    </source>
</evidence>
<dbReference type="InterPro" id="IPR046281">
    <property type="entry name" value="DUF6318"/>
</dbReference>
<reference evidence="4 5" key="1">
    <citation type="submission" date="2018-12" db="EMBL/GenBank/DDBJ databases">
        <authorList>
            <consortium name="Pathogen Informatics"/>
        </authorList>
    </citation>
    <scope>NUCLEOTIDE SEQUENCE [LARGE SCALE GENOMIC DNA]</scope>
    <source>
        <strain evidence="4 5">NCTC10207</strain>
    </source>
</reference>
<organism evidence="4 5">
    <name type="scientific">Rothia aeria</name>
    <dbReference type="NCBI Taxonomy" id="172042"/>
    <lineage>
        <taxon>Bacteria</taxon>
        <taxon>Bacillati</taxon>
        <taxon>Actinomycetota</taxon>
        <taxon>Actinomycetes</taxon>
        <taxon>Micrococcales</taxon>
        <taxon>Micrococcaceae</taxon>
        <taxon>Rothia</taxon>
    </lineage>
</organism>
<evidence type="ECO:0000313" key="4">
    <source>
        <dbReference type="EMBL" id="VEI24878.1"/>
    </source>
</evidence>
<name>A0A7Z9A6Z7_9MICC</name>
<dbReference type="RefSeq" id="WP_126500724.1">
    <property type="nucleotide sequence ID" value="NZ_CAUOLR010000022.1"/>
</dbReference>
<evidence type="ECO:0000259" key="3">
    <source>
        <dbReference type="Pfam" id="PF19843"/>
    </source>
</evidence>
<feature type="domain" description="DUF6318" evidence="3">
    <location>
        <begin position="68"/>
        <end position="217"/>
    </location>
</feature>
<gene>
    <name evidence="4" type="ORF">NCTC10207_02300</name>
</gene>
<keyword evidence="2" id="KW-0732">Signal</keyword>
<feature type="chain" id="PRO_5030940058" description="DUF6318 domain-containing protein" evidence="2">
    <location>
        <begin position="34"/>
        <end position="236"/>
    </location>
</feature>
<feature type="compositionally biased region" description="Polar residues" evidence="1">
    <location>
        <begin position="39"/>
        <end position="49"/>
    </location>
</feature>
<feature type="signal peptide" evidence="2">
    <location>
        <begin position="1"/>
        <end position="33"/>
    </location>
</feature>
<feature type="region of interest" description="Disordered" evidence="1">
    <location>
        <begin position="39"/>
        <end position="87"/>
    </location>
</feature>
<protein>
    <recommendedName>
        <fullName evidence="3">DUF6318 domain-containing protein</fullName>
    </recommendedName>
</protein>
<accession>A0A7Z9A6Z7</accession>
<evidence type="ECO:0000256" key="1">
    <source>
        <dbReference type="SAM" id="MobiDB-lite"/>
    </source>
</evidence>
<dbReference type="Proteomes" id="UP000282386">
    <property type="component" value="Chromosome"/>
</dbReference>